<dbReference type="AlphaFoldDB" id="Q1PVX2"/>
<dbReference type="EMBL" id="CT573073">
    <property type="protein sequence ID" value="CAJ71373.1"/>
    <property type="molecule type" value="Genomic_DNA"/>
</dbReference>
<organism evidence="1">
    <name type="scientific">Kuenenia stuttgartiensis</name>
    <dbReference type="NCBI Taxonomy" id="174633"/>
    <lineage>
        <taxon>Bacteria</taxon>
        <taxon>Pseudomonadati</taxon>
        <taxon>Planctomycetota</taxon>
        <taxon>Candidatus Brocadiia</taxon>
        <taxon>Candidatus Brocadiales</taxon>
        <taxon>Candidatus Brocadiaceae</taxon>
        <taxon>Candidatus Kuenenia</taxon>
    </lineage>
</organism>
<gene>
    <name evidence="1" type="ORF">kustc0628</name>
</gene>
<sequence>MKQVYMLVTDNQSAYFLATTAIEEFWDTTKPILFLGDWCRRYSRKSFWEPLAGEVLGSPWEDTQRFHQANHYVVDVYERLLPVLAEALNELHDVKHGMRYWRIILGPWLQLYIPDIYDRYMCLQMAFDKHPNVTSTVLSEDAWVTPCDTLEFVQLLKGDAYNLQIYSRMLKLLGKNFPQKSIPVGAPPFIFRENIKKQRILRLTNFALRCIAKIRNLFKAGHPIIFRNSYFSHIVELQIIAKTFGTVWPILGEADQISHMETDGTIRCRLDNLLPAKNDFEILMNKLLPIDIPQSFIEGFNAIEHASQHHYPDKPKAIFSAVAWYYDEPFKQWAAASAERGALLLGMQHGGYYGSLRFFPNEDHELAITDRYFSWGWERPTFTQKVFPGSAAKLSGRKLLTADNRKQGILFVANSWPRYLMQLYYPPTQFNDYLLWQSRFAKTMPQELLSKMRIRFHREDFGWDIIQRWMDFCPVAAVEKWDMTFLQSLDTCLLYVCDHQGTTFLEALSADKPSILFWNPAIVEPRPEAQPYYDRLREVGILYDSPEAAANAVAAVYDDVERWWNETDRQAARQSFCNQFARTSPNAVKEWANEFNLIAKGDIRPSSISCS</sequence>
<dbReference type="NCBIfam" id="TIGR04331">
    <property type="entry name" value="o_ant_LIC12162"/>
    <property type="match status" value="1"/>
</dbReference>
<evidence type="ECO:0008006" key="2">
    <source>
        <dbReference type="Google" id="ProtNLM"/>
    </source>
</evidence>
<evidence type="ECO:0000313" key="1">
    <source>
        <dbReference type="EMBL" id="CAJ71373.1"/>
    </source>
</evidence>
<name>Q1PVX2_KUEST</name>
<protein>
    <recommendedName>
        <fullName evidence="2">Transferase, LIC12162 family</fullName>
    </recommendedName>
</protein>
<reference evidence="1" key="2">
    <citation type="submission" date="2006-01" db="EMBL/GenBank/DDBJ databases">
        <authorList>
            <person name="Genoscope"/>
        </authorList>
    </citation>
    <scope>NUCLEOTIDE SEQUENCE</scope>
</reference>
<dbReference type="InterPro" id="IPR027603">
    <property type="entry name" value="LIC12162"/>
</dbReference>
<proteinExistence type="predicted"/>
<accession>Q1PVX2</accession>
<reference evidence="1" key="1">
    <citation type="journal article" date="2006" name="Nature">
        <title>Deciphering the evolution and metabolism of an anammox bacterium from a community genome.</title>
        <authorList>
            <person name="Strous M."/>
            <person name="Pelletier E."/>
            <person name="Mangenot S."/>
            <person name="Rattei T."/>
            <person name="Lehner A."/>
            <person name="Taylor M.W."/>
            <person name="Horn M."/>
            <person name="Daims H."/>
            <person name="Bartol-Mavel D."/>
            <person name="Wincker P."/>
            <person name="Barbe V."/>
            <person name="Fonknechten N."/>
            <person name="Vallenet D."/>
            <person name="Segurens B."/>
            <person name="Schenowitz-Truong C."/>
            <person name="Medigue C."/>
            <person name="Collingro A."/>
            <person name="Snel B."/>
            <person name="Dutilh B.E."/>
            <person name="OpDenCamp H.J.M."/>
            <person name="vanDerDrift C."/>
            <person name="Cirpus I."/>
            <person name="vanDePas-Schoonen K.T."/>
            <person name="Harhangi H.R."/>
            <person name="vanNiftrik L."/>
            <person name="Schmid M."/>
            <person name="Keltjens J."/>
            <person name="vanDeVossenberg J."/>
            <person name="Kartal B."/>
            <person name="Meier H."/>
            <person name="Frishman D."/>
            <person name="Huynen M.A."/>
            <person name="Mewes H."/>
            <person name="Weissenbach J."/>
            <person name="Jetten M.S.M."/>
            <person name="Wagner M."/>
            <person name="LePaslier D."/>
        </authorList>
    </citation>
    <scope>NUCLEOTIDE SEQUENCE</scope>
</reference>